<organism evidence="2 3">
    <name type="scientific">Parnassius apollo</name>
    <name type="common">Apollo butterfly</name>
    <name type="synonym">Papilio apollo</name>
    <dbReference type="NCBI Taxonomy" id="110799"/>
    <lineage>
        <taxon>Eukaryota</taxon>
        <taxon>Metazoa</taxon>
        <taxon>Ecdysozoa</taxon>
        <taxon>Arthropoda</taxon>
        <taxon>Hexapoda</taxon>
        <taxon>Insecta</taxon>
        <taxon>Pterygota</taxon>
        <taxon>Neoptera</taxon>
        <taxon>Endopterygota</taxon>
        <taxon>Lepidoptera</taxon>
        <taxon>Glossata</taxon>
        <taxon>Ditrysia</taxon>
        <taxon>Papilionoidea</taxon>
        <taxon>Papilionidae</taxon>
        <taxon>Parnassiinae</taxon>
        <taxon>Parnassini</taxon>
        <taxon>Parnassius</taxon>
        <taxon>Parnassius</taxon>
    </lineage>
</organism>
<protein>
    <submittedName>
        <fullName evidence="2">(apollo) hypothetical protein</fullName>
    </submittedName>
</protein>
<evidence type="ECO:0000256" key="1">
    <source>
        <dbReference type="SAM" id="MobiDB-lite"/>
    </source>
</evidence>
<evidence type="ECO:0000313" key="2">
    <source>
        <dbReference type="EMBL" id="CAG4987815.1"/>
    </source>
</evidence>
<dbReference type="OrthoDB" id="10057240at2759"/>
<comment type="caution">
    <text evidence="2">The sequence shown here is derived from an EMBL/GenBank/DDBJ whole genome shotgun (WGS) entry which is preliminary data.</text>
</comment>
<sequence length="115" mass="12473">MATFTKKWSRPLSTNEIVDIVHNLDLDDKATGIDIYIDPPGDGLVSDSDSGDETNVSFDNLLRRQLLAPAELVLHGNKDNDNSDSEEDLPLSALASRNTASDLPLPSQTGQPQAR</sequence>
<proteinExistence type="predicted"/>
<accession>A0A8S3WWY0</accession>
<dbReference type="EMBL" id="CAJQZP010000847">
    <property type="protein sequence ID" value="CAG4987815.1"/>
    <property type="molecule type" value="Genomic_DNA"/>
</dbReference>
<dbReference type="AlphaFoldDB" id="A0A8S3WWY0"/>
<feature type="region of interest" description="Disordered" evidence="1">
    <location>
        <begin position="74"/>
        <end position="115"/>
    </location>
</feature>
<gene>
    <name evidence="2" type="ORF">PAPOLLO_LOCUS11508</name>
</gene>
<name>A0A8S3WWY0_PARAO</name>
<feature type="compositionally biased region" description="Polar residues" evidence="1">
    <location>
        <begin position="95"/>
        <end position="115"/>
    </location>
</feature>
<evidence type="ECO:0000313" key="3">
    <source>
        <dbReference type="Proteomes" id="UP000691718"/>
    </source>
</evidence>
<dbReference type="Proteomes" id="UP000691718">
    <property type="component" value="Unassembled WGS sequence"/>
</dbReference>
<reference evidence="2" key="1">
    <citation type="submission" date="2021-04" db="EMBL/GenBank/DDBJ databases">
        <authorList>
            <person name="Tunstrom K."/>
        </authorList>
    </citation>
    <scope>NUCLEOTIDE SEQUENCE</scope>
</reference>
<keyword evidence="3" id="KW-1185">Reference proteome</keyword>